<accession>A0ABP0EM27</accession>
<dbReference type="PANTHER" id="PTHR15830">
    <property type="entry name" value="TELOMERE LENGTH REGULATION PROTEIN TEL2 FAMILY MEMBER"/>
    <property type="match status" value="1"/>
</dbReference>
<name>A0ABP0EM27_9ASCO</name>
<evidence type="ECO:0000256" key="1">
    <source>
        <dbReference type="ARBA" id="ARBA00006133"/>
    </source>
</evidence>
<dbReference type="InterPro" id="IPR019337">
    <property type="entry name" value="Telomere_length_regulation_dom"/>
</dbReference>
<evidence type="ECO:0000313" key="3">
    <source>
        <dbReference type="EMBL" id="CAK7920979.1"/>
    </source>
</evidence>
<dbReference type="InterPro" id="IPR051970">
    <property type="entry name" value="TEL2_Regulation"/>
</dbReference>
<dbReference type="Pfam" id="PF10193">
    <property type="entry name" value="Telomere_reg-2"/>
    <property type="match status" value="1"/>
</dbReference>
<dbReference type="InterPro" id="IPR038528">
    <property type="entry name" value="TEL2_C_sf"/>
</dbReference>
<protein>
    <recommendedName>
        <fullName evidence="2">Telomere length regulation protein conserved domain-containing protein</fullName>
    </recommendedName>
</protein>
<dbReference type="Gene3D" id="1.25.40.720">
    <property type="entry name" value="Telomere length regulation protein 2, C-terminal domain"/>
    <property type="match status" value="2"/>
</dbReference>
<evidence type="ECO:0000313" key="4">
    <source>
        <dbReference type="Proteomes" id="UP001497600"/>
    </source>
</evidence>
<proteinExistence type="inferred from homology"/>
<dbReference type="PANTHER" id="PTHR15830:SF10">
    <property type="entry name" value="TELOMERE LENGTH REGULATION PROTEIN TEL2 HOMOLOG"/>
    <property type="match status" value="1"/>
</dbReference>
<organism evidence="3 4">
    <name type="scientific">[Candida] anglica</name>
    <dbReference type="NCBI Taxonomy" id="148631"/>
    <lineage>
        <taxon>Eukaryota</taxon>
        <taxon>Fungi</taxon>
        <taxon>Dikarya</taxon>
        <taxon>Ascomycota</taxon>
        <taxon>Saccharomycotina</taxon>
        <taxon>Pichiomycetes</taxon>
        <taxon>Debaryomycetaceae</taxon>
        <taxon>Kurtzmaniella</taxon>
    </lineage>
</organism>
<feature type="domain" description="Telomere length regulation protein conserved" evidence="2">
    <location>
        <begin position="489"/>
        <end position="603"/>
    </location>
</feature>
<keyword evidence="4" id="KW-1185">Reference proteome</keyword>
<evidence type="ECO:0000259" key="2">
    <source>
        <dbReference type="Pfam" id="PF10193"/>
    </source>
</evidence>
<sequence>MSSEIFSISIEEFDKIISILQNDPSALEIDESIDTLSQSKLTSSLQLILVTTLLNHLIPKVYMNLPRDIQSRVVSVLRSIVGLGNLLGRISILCKNNDQPLLKLYVEILQSVICPKLVSDHLLLLSDEGKLGTNLVEAREVDKLLFKGKCFAIVNEAQSLCEMNLRSPFISLENHIEYLTKELIYMSSKAGTDKSINKGINLYLNSLTSLDISGFIYETLFTKSNWEFFYRYLVDMRQSERKLQVAKLLTVYLPNRFYRRGNDKSKENNNLALSTILRSLQVERVIDDPIISRTVNLQNYSLLALIASLVAVDETILTRHINQLLRVFSDLNLSKTEPISIQISRTVLLVHMISYSKSVMQISKDKLFLEAISNRLGSFSNAVKSLAVALADKVCEFSNQPKIFNMENLDGFDDKLFATITAVKDTEDNITVNDAWELLQSPEVEEVEEVEIVSSKLDTISLKNVTIDSDDESDDDDVTVTPKKRLVKPLYVKDLLNYLSVDTKDELAFEKRRLALTTAPTLLRQKAHFGNEVEFYAHDLLKQLVALTNHYEEKDFDSLRLNAMIGLVVSNVESAPYLVELLATGDYSLQQRMCILSTLSLSARELKGFKDEIVSQSWEPKTFPTNKLPGNLHNKYLALDGIAQDLPASIIAPMEKSIQDDLMSGVSEDVKEFSQGKVLRISSRLTKSKKSNPTSQPIANFSKIIGPNFFSPLVNTWHAVGGDINIGHYSSIFIAHYIKTLTLILHCAYPSAVNLNDMIKEYFLILTPLVLKVSSDQIQLVESIVTGVLLVCDITDGQFLVSNYHENLLIFQQWLSSSWESIIDDKIKSLSAGLLLRLNSLMESFERTLLDQTNSLY</sequence>
<dbReference type="Proteomes" id="UP001497600">
    <property type="component" value="Chromosome H"/>
</dbReference>
<gene>
    <name evidence="3" type="ORF">CAAN4_H08724</name>
</gene>
<reference evidence="3 4" key="1">
    <citation type="submission" date="2024-01" db="EMBL/GenBank/DDBJ databases">
        <authorList>
            <consortium name="Genoscope - CEA"/>
            <person name="William W."/>
        </authorList>
    </citation>
    <scope>NUCLEOTIDE SEQUENCE [LARGE SCALE GENOMIC DNA]</scope>
    <source>
        <strain evidence="3 4">29B2s-10</strain>
    </source>
</reference>
<dbReference type="EMBL" id="OZ004260">
    <property type="protein sequence ID" value="CAK7920979.1"/>
    <property type="molecule type" value="Genomic_DNA"/>
</dbReference>
<comment type="similarity">
    <text evidence="1">Belongs to the TEL2 family.</text>
</comment>